<proteinExistence type="predicted"/>
<evidence type="ECO:0008006" key="4">
    <source>
        <dbReference type="Google" id="ProtNLM"/>
    </source>
</evidence>
<accession>A0ABQ5R2R1</accession>
<evidence type="ECO:0000313" key="2">
    <source>
        <dbReference type="EMBL" id="GLI01059.1"/>
    </source>
</evidence>
<protein>
    <recommendedName>
        <fullName evidence="4">AP2-like integrase N-terminal domain-containing protein</fullName>
    </recommendedName>
</protein>
<sequence length="92" mass="10159">MRPNPNRGRVYRRCGCRDTNGQQLGARCPQLANPRHGSWAFAVDMPSPDGKRKTMRRSGYDTRADARTALGRCWNANAPASTSTTPRPSPTT</sequence>
<dbReference type="EMBL" id="BSDI01000040">
    <property type="protein sequence ID" value="GLI01059.1"/>
    <property type="molecule type" value="Genomic_DNA"/>
</dbReference>
<gene>
    <name evidence="2" type="ORF">Pa4123_63350</name>
</gene>
<name>A0ABQ5R2R1_9ACTN</name>
<organism evidence="2 3">
    <name type="scientific">Phytohabitans aurantiacus</name>
    <dbReference type="NCBI Taxonomy" id="3016789"/>
    <lineage>
        <taxon>Bacteria</taxon>
        <taxon>Bacillati</taxon>
        <taxon>Actinomycetota</taxon>
        <taxon>Actinomycetes</taxon>
        <taxon>Micromonosporales</taxon>
        <taxon>Micromonosporaceae</taxon>
    </lineage>
</organism>
<feature type="region of interest" description="Disordered" evidence="1">
    <location>
        <begin position="39"/>
        <end position="92"/>
    </location>
</feature>
<comment type="caution">
    <text evidence="2">The sequence shown here is derived from an EMBL/GenBank/DDBJ whole genome shotgun (WGS) entry which is preliminary data.</text>
</comment>
<evidence type="ECO:0000256" key="1">
    <source>
        <dbReference type="SAM" id="MobiDB-lite"/>
    </source>
</evidence>
<dbReference type="RefSeq" id="WP_281901766.1">
    <property type="nucleotide sequence ID" value="NZ_BSDI01000040.1"/>
</dbReference>
<dbReference type="Proteomes" id="UP001144280">
    <property type="component" value="Unassembled WGS sequence"/>
</dbReference>
<evidence type="ECO:0000313" key="3">
    <source>
        <dbReference type="Proteomes" id="UP001144280"/>
    </source>
</evidence>
<keyword evidence="3" id="KW-1185">Reference proteome</keyword>
<reference evidence="2" key="1">
    <citation type="submission" date="2022-12" db="EMBL/GenBank/DDBJ databases">
        <title>New Phytohabitans aurantiacus sp. RD004123 nov., an actinomycete isolated from soil.</title>
        <authorList>
            <person name="Triningsih D.W."/>
            <person name="Harunari E."/>
            <person name="Igarashi Y."/>
        </authorList>
    </citation>
    <scope>NUCLEOTIDE SEQUENCE</scope>
    <source>
        <strain evidence="2">RD004123</strain>
    </source>
</reference>